<name>A0A1I7YNP8_9BILA</name>
<accession>A0A1I7YNP8</accession>
<protein>
    <submittedName>
        <fullName evidence="3">DUF148 domain-containing protein</fullName>
    </submittedName>
</protein>
<sequence>MRSFIALPLLVAFASAQTTSSVEEEAHQAVLASTDQNFALVANLLNTSDEKFHKLINDVMQNYVIVRILDKESIWRKTKEVVDQSGLSDGDKEQFYGLLTQALHETPPSQTS</sequence>
<feature type="signal peptide" evidence="1">
    <location>
        <begin position="1"/>
        <end position="16"/>
    </location>
</feature>
<dbReference type="AlphaFoldDB" id="A0A1I7YNP8"/>
<keyword evidence="2" id="KW-1185">Reference proteome</keyword>
<feature type="chain" id="PRO_5009312376" evidence="1">
    <location>
        <begin position="17"/>
        <end position="112"/>
    </location>
</feature>
<dbReference type="WBParaSite" id="L893_g18183.t1">
    <property type="protein sequence ID" value="L893_g18183.t1"/>
    <property type="gene ID" value="L893_g18183"/>
</dbReference>
<organism evidence="2 3">
    <name type="scientific">Steinernema glaseri</name>
    <dbReference type="NCBI Taxonomy" id="37863"/>
    <lineage>
        <taxon>Eukaryota</taxon>
        <taxon>Metazoa</taxon>
        <taxon>Ecdysozoa</taxon>
        <taxon>Nematoda</taxon>
        <taxon>Chromadorea</taxon>
        <taxon>Rhabditida</taxon>
        <taxon>Tylenchina</taxon>
        <taxon>Panagrolaimomorpha</taxon>
        <taxon>Strongyloidoidea</taxon>
        <taxon>Steinernematidae</taxon>
        <taxon>Steinernema</taxon>
    </lineage>
</organism>
<evidence type="ECO:0000256" key="1">
    <source>
        <dbReference type="SAM" id="SignalP"/>
    </source>
</evidence>
<proteinExistence type="predicted"/>
<evidence type="ECO:0000313" key="2">
    <source>
        <dbReference type="Proteomes" id="UP000095287"/>
    </source>
</evidence>
<reference evidence="3" key="1">
    <citation type="submission" date="2016-11" db="UniProtKB">
        <authorList>
            <consortium name="WormBaseParasite"/>
        </authorList>
    </citation>
    <scope>IDENTIFICATION</scope>
</reference>
<keyword evidence="1" id="KW-0732">Signal</keyword>
<dbReference type="Proteomes" id="UP000095287">
    <property type="component" value="Unplaced"/>
</dbReference>
<evidence type="ECO:0000313" key="3">
    <source>
        <dbReference type="WBParaSite" id="L893_g18183.t1"/>
    </source>
</evidence>